<dbReference type="InterPro" id="IPR037185">
    <property type="entry name" value="EmrE-like"/>
</dbReference>
<dbReference type="PANTHER" id="PTHR32322">
    <property type="entry name" value="INNER MEMBRANE TRANSPORTER"/>
    <property type="match status" value="1"/>
</dbReference>
<dbReference type="GO" id="GO:0005886">
    <property type="term" value="C:plasma membrane"/>
    <property type="evidence" value="ECO:0007669"/>
    <property type="project" value="UniProtKB-SubCell"/>
</dbReference>
<accession>A0A378NFK7</accession>
<feature type="transmembrane region" description="Helical" evidence="6">
    <location>
        <begin position="126"/>
        <end position="143"/>
    </location>
</feature>
<name>A0A378NFK7_MANHA</name>
<evidence type="ECO:0000256" key="1">
    <source>
        <dbReference type="ARBA" id="ARBA00004651"/>
    </source>
</evidence>
<dbReference type="Pfam" id="PF00892">
    <property type="entry name" value="EamA"/>
    <property type="match status" value="2"/>
</dbReference>
<feature type="domain" description="EamA" evidence="7">
    <location>
        <begin position="8"/>
        <end position="142"/>
    </location>
</feature>
<evidence type="ECO:0000256" key="2">
    <source>
        <dbReference type="ARBA" id="ARBA00022475"/>
    </source>
</evidence>
<protein>
    <submittedName>
        <fullName evidence="8">Aromatic amino acid exporter</fullName>
    </submittedName>
</protein>
<dbReference type="AlphaFoldDB" id="A0A378NFK7"/>
<gene>
    <name evidence="8" type="ORF">NCTC9380_02574</name>
</gene>
<dbReference type="Proteomes" id="UP000254031">
    <property type="component" value="Unassembled WGS sequence"/>
</dbReference>
<feature type="transmembrane region" description="Helical" evidence="6">
    <location>
        <begin position="254"/>
        <end position="273"/>
    </location>
</feature>
<keyword evidence="2" id="KW-1003">Cell membrane</keyword>
<feature type="transmembrane region" description="Helical" evidence="6">
    <location>
        <begin position="100"/>
        <end position="119"/>
    </location>
</feature>
<evidence type="ECO:0000313" key="8">
    <source>
        <dbReference type="EMBL" id="STY67223.1"/>
    </source>
</evidence>
<feature type="transmembrane region" description="Helical" evidence="6">
    <location>
        <begin position="221"/>
        <end position="242"/>
    </location>
</feature>
<evidence type="ECO:0000313" key="9">
    <source>
        <dbReference type="Proteomes" id="UP000254031"/>
    </source>
</evidence>
<dbReference type="PANTHER" id="PTHR32322:SF18">
    <property type="entry name" value="S-ADENOSYLMETHIONINE_S-ADENOSYLHOMOCYSTEINE TRANSPORTER"/>
    <property type="match status" value="1"/>
</dbReference>
<feature type="transmembrane region" description="Helical" evidence="6">
    <location>
        <begin position="155"/>
        <end position="175"/>
    </location>
</feature>
<keyword evidence="3 6" id="KW-0812">Transmembrane</keyword>
<feature type="transmembrane region" description="Helical" evidence="6">
    <location>
        <begin position="68"/>
        <end position="88"/>
    </location>
</feature>
<dbReference type="RefSeq" id="WP_006251674.1">
    <property type="nucleotide sequence ID" value="NZ_CP017484.1"/>
</dbReference>
<evidence type="ECO:0000256" key="4">
    <source>
        <dbReference type="ARBA" id="ARBA00022989"/>
    </source>
</evidence>
<feature type="domain" description="EamA" evidence="7">
    <location>
        <begin position="158"/>
        <end position="296"/>
    </location>
</feature>
<feature type="transmembrane region" description="Helical" evidence="6">
    <location>
        <begin position="279"/>
        <end position="297"/>
    </location>
</feature>
<dbReference type="SUPFAM" id="SSF103481">
    <property type="entry name" value="Multidrug resistance efflux transporter EmrE"/>
    <property type="match status" value="2"/>
</dbReference>
<proteinExistence type="predicted"/>
<organism evidence="8 9">
    <name type="scientific">Mannheimia haemolytica</name>
    <name type="common">Pasteurella haemolytica</name>
    <dbReference type="NCBI Taxonomy" id="75985"/>
    <lineage>
        <taxon>Bacteria</taxon>
        <taxon>Pseudomonadati</taxon>
        <taxon>Pseudomonadota</taxon>
        <taxon>Gammaproteobacteria</taxon>
        <taxon>Pasteurellales</taxon>
        <taxon>Pasteurellaceae</taxon>
        <taxon>Mannheimia</taxon>
    </lineage>
</organism>
<dbReference type="InterPro" id="IPR050638">
    <property type="entry name" value="AA-Vitamin_Transporters"/>
</dbReference>
<keyword evidence="5 6" id="KW-0472">Membrane</keyword>
<comment type="subcellular location">
    <subcellularLocation>
        <location evidence="1">Cell membrane</location>
        <topology evidence="1">Multi-pass membrane protein</topology>
    </subcellularLocation>
</comment>
<dbReference type="InterPro" id="IPR000620">
    <property type="entry name" value="EamA_dom"/>
</dbReference>
<dbReference type="EMBL" id="UGPL01000006">
    <property type="protein sequence ID" value="STY67223.1"/>
    <property type="molecule type" value="Genomic_DNA"/>
</dbReference>
<evidence type="ECO:0000259" key="7">
    <source>
        <dbReference type="Pfam" id="PF00892"/>
    </source>
</evidence>
<sequence length="300" mass="32961">MISSSLKLGYFSLIVATLFWGGNFVLGKVLSGAVQPITLTYLRWLPAFLILVLLFFRPTWRVMHLLKPRLGVMWVLGLLGVILFPATLYEGLKTTTALNASLYLAISPVLVLFLNRLVFKEKISPIILSGAIISLLGVLWLLMQGKLTRLFSLAINQGDLWAIASTISWAVYCCVIRLRPQGISNTVFLTVLVGLAVLTLTPFFIYEYVAESAKNLANLTALQWSGVGYLVIGPSILSYAFWNFGIAIVGSAKGAVMTNFTPLFAAIFSIILLNESVHSYHIISAILITAGILICSYKKH</sequence>
<evidence type="ECO:0000256" key="6">
    <source>
        <dbReference type="SAM" id="Phobius"/>
    </source>
</evidence>
<evidence type="ECO:0000256" key="5">
    <source>
        <dbReference type="ARBA" id="ARBA00023136"/>
    </source>
</evidence>
<feature type="transmembrane region" description="Helical" evidence="6">
    <location>
        <begin position="37"/>
        <end position="56"/>
    </location>
</feature>
<evidence type="ECO:0000256" key="3">
    <source>
        <dbReference type="ARBA" id="ARBA00022692"/>
    </source>
</evidence>
<keyword evidence="4 6" id="KW-1133">Transmembrane helix</keyword>
<feature type="transmembrane region" description="Helical" evidence="6">
    <location>
        <begin position="187"/>
        <end position="209"/>
    </location>
</feature>
<reference evidence="8 9" key="1">
    <citation type="submission" date="2018-06" db="EMBL/GenBank/DDBJ databases">
        <authorList>
            <consortium name="Pathogen Informatics"/>
            <person name="Doyle S."/>
        </authorList>
    </citation>
    <scope>NUCLEOTIDE SEQUENCE [LARGE SCALE GENOMIC DNA]</scope>
    <source>
        <strain evidence="8 9">NCTC9380</strain>
    </source>
</reference>